<dbReference type="SMART" id="SM00220">
    <property type="entry name" value="S_TKc"/>
    <property type="match status" value="1"/>
</dbReference>
<dbReference type="InterPro" id="IPR008271">
    <property type="entry name" value="Ser/Thr_kinase_AS"/>
</dbReference>
<dbReference type="Gene3D" id="3.30.200.20">
    <property type="entry name" value="Phosphorylase Kinase, domain 1"/>
    <property type="match status" value="1"/>
</dbReference>
<dbReference type="Proteomes" id="UP000719766">
    <property type="component" value="Unassembled WGS sequence"/>
</dbReference>
<organism evidence="7 8">
    <name type="scientific">Suillus plorans</name>
    <dbReference type="NCBI Taxonomy" id="116603"/>
    <lineage>
        <taxon>Eukaryota</taxon>
        <taxon>Fungi</taxon>
        <taxon>Dikarya</taxon>
        <taxon>Basidiomycota</taxon>
        <taxon>Agaricomycotina</taxon>
        <taxon>Agaricomycetes</taxon>
        <taxon>Agaricomycetidae</taxon>
        <taxon>Boletales</taxon>
        <taxon>Suillineae</taxon>
        <taxon>Suillaceae</taxon>
        <taxon>Suillus</taxon>
    </lineage>
</organism>
<evidence type="ECO:0000256" key="4">
    <source>
        <dbReference type="RuleBase" id="RU000304"/>
    </source>
</evidence>
<feature type="binding site" evidence="3">
    <location>
        <position position="92"/>
    </location>
    <ligand>
        <name>ATP</name>
        <dbReference type="ChEBI" id="CHEBI:30616"/>
    </ligand>
</feature>
<dbReference type="InterPro" id="IPR017441">
    <property type="entry name" value="Protein_kinase_ATP_BS"/>
</dbReference>
<dbReference type="GO" id="GO:0005524">
    <property type="term" value="F:ATP binding"/>
    <property type="evidence" value="ECO:0007669"/>
    <property type="project" value="UniProtKB-UniRule"/>
</dbReference>
<dbReference type="GO" id="GO:0005634">
    <property type="term" value="C:nucleus"/>
    <property type="evidence" value="ECO:0007669"/>
    <property type="project" value="TreeGrafter"/>
</dbReference>
<keyword evidence="1 3" id="KW-0547">Nucleotide-binding</keyword>
<keyword evidence="8" id="KW-1185">Reference proteome</keyword>
<proteinExistence type="inferred from homology"/>
<dbReference type="PROSITE" id="PS00107">
    <property type="entry name" value="PROTEIN_KINASE_ATP"/>
    <property type="match status" value="1"/>
</dbReference>
<dbReference type="FunFam" id="3.30.200.20:FF:000314">
    <property type="entry name" value="Serine/threonine protein kinase"/>
    <property type="match status" value="1"/>
</dbReference>
<dbReference type="OrthoDB" id="10252171at2759"/>
<feature type="region of interest" description="Disordered" evidence="5">
    <location>
        <begin position="177"/>
        <end position="203"/>
    </location>
</feature>
<comment type="caution">
    <text evidence="7">The sequence shown here is derived from an EMBL/GenBank/DDBJ whole genome shotgun (WGS) entry which is preliminary data.</text>
</comment>
<evidence type="ECO:0000313" key="7">
    <source>
        <dbReference type="EMBL" id="KAG1790562.1"/>
    </source>
</evidence>
<gene>
    <name evidence="7" type="ORF">HD556DRAFT_1242242</name>
</gene>
<dbReference type="PANTHER" id="PTHR24346">
    <property type="entry name" value="MAP/MICROTUBULE AFFINITY-REGULATING KINASE"/>
    <property type="match status" value="1"/>
</dbReference>
<dbReference type="RefSeq" id="XP_041157524.1">
    <property type="nucleotide sequence ID" value="XM_041298261.1"/>
</dbReference>
<dbReference type="EMBL" id="JABBWE010000049">
    <property type="protein sequence ID" value="KAG1790562.1"/>
    <property type="molecule type" value="Genomic_DNA"/>
</dbReference>
<dbReference type="SUPFAM" id="SSF56112">
    <property type="entry name" value="Protein kinase-like (PK-like)"/>
    <property type="match status" value="2"/>
</dbReference>
<comment type="similarity">
    <text evidence="4">Belongs to the protein kinase superfamily.</text>
</comment>
<keyword evidence="2 3" id="KW-0067">ATP-binding</keyword>
<accession>A0A9P7AJ56</accession>
<evidence type="ECO:0000256" key="3">
    <source>
        <dbReference type="PROSITE-ProRule" id="PRU10141"/>
    </source>
</evidence>
<sequence>MRSLLLSYEHEYPSPSSIIESPLPVASVPALHSASLLGRNYSPRFPEDHRLLETFVHDYRLCDELGSGGYGFVMTAVDRQENIEVAVKFIIKEKVPEQAWMEDEVHGRIPIEVLVLHLVEHENIIKCLEFFEDELFFYLVQELHGSPWHKRKKSYDAHPHSALDEIIIPHFSSPPPVLSPAASEFSVPDSEPETPPQDSGHLPASVLVEGCDSPLNDDLQYHSLHLSRKTSTLEPPRPCYTRRPSHDLFECIEQTKYKRLSEKQARYIMAQVVEAVHYLDSQGIYHRDIKDENLVIDKDFKVKLIDFGSAAIENPNEPSPYYKLFFGTTAYAASEVLLKRSYQAAPAEIWTLGVLMSYLLTGMSPFPTEADAIAGHIVLSELPGKGLGDSCLHLMSRCLEPNPQLRAKINEVRGHQWLKGALDGV</sequence>
<dbReference type="Gene3D" id="1.10.510.10">
    <property type="entry name" value="Transferase(Phosphotransferase) domain 1"/>
    <property type="match status" value="1"/>
</dbReference>
<evidence type="ECO:0000256" key="2">
    <source>
        <dbReference type="ARBA" id="ARBA00022840"/>
    </source>
</evidence>
<keyword evidence="4" id="KW-0723">Serine/threonine-protein kinase</keyword>
<dbReference type="PROSITE" id="PS00108">
    <property type="entry name" value="PROTEIN_KINASE_ST"/>
    <property type="match status" value="1"/>
</dbReference>
<feature type="domain" description="Protein kinase" evidence="6">
    <location>
        <begin position="59"/>
        <end position="418"/>
    </location>
</feature>
<evidence type="ECO:0000256" key="5">
    <source>
        <dbReference type="SAM" id="MobiDB-lite"/>
    </source>
</evidence>
<dbReference type="GO" id="GO:0005829">
    <property type="term" value="C:cytosol"/>
    <property type="evidence" value="ECO:0007669"/>
    <property type="project" value="TreeGrafter"/>
</dbReference>
<dbReference type="GeneID" id="64592025"/>
<dbReference type="GO" id="GO:0035556">
    <property type="term" value="P:intracellular signal transduction"/>
    <property type="evidence" value="ECO:0007669"/>
    <property type="project" value="TreeGrafter"/>
</dbReference>
<dbReference type="PANTHER" id="PTHR24346:SF72">
    <property type="entry name" value="CAMK PROTEIN KINASE"/>
    <property type="match status" value="1"/>
</dbReference>
<keyword evidence="7" id="KW-0418">Kinase</keyword>
<protein>
    <submittedName>
        <fullName evidence="7">Kinase-like domain-containing protein</fullName>
    </submittedName>
</protein>
<dbReference type="InterPro" id="IPR011009">
    <property type="entry name" value="Kinase-like_dom_sf"/>
</dbReference>
<reference evidence="7" key="1">
    <citation type="journal article" date="2020" name="New Phytol.">
        <title>Comparative genomics reveals dynamic genome evolution in host specialist ectomycorrhizal fungi.</title>
        <authorList>
            <person name="Lofgren L.A."/>
            <person name="Nguyen N.H."/>
            <person name="Vilgalys R."/>
            <person name="Ruytinx J."/>
            <person name="Liao H.L."/>
            <person name="Branco S."/>
            <person name="Kuo A."/>
            <person name="LaButti K."/>
            <person name="Lipzen A."/>
            <person name="Andreopoulos W."/>
            <person name="Pangilinan J."/>
            <person name="Riley R."/>
            <person name="Hundley H."/>
            <person name="Na H."/>
            <person name="Barry K."/>
            <person name="Grigoriev I.V."/>
            <person name="Stajich J.E."/>
            <person name="Kennedy P.G."/>
        </authorList>
    </citation>
    <scope>NUCLEOTIDE SEQUENCE</scope>
    <source>
        <strain evidence="7">S12</strain>
    </source>
</reference>
<evidence type="ECO:0000259" key="6">
    <source>
        <dbReference type="PROSITE" id="PS50011"/>
    </source>
</evidence>
<dbReference type="Pfam" id="PF00069">
    <property type="entry name" value="Pkinase"/>
    <property type="match status" value="2"/>
</dbReference>
<dbReference type="PROSITE" id="PS50011">
    <property type="entry name" value="PROTEIN_KINASE_DOM"/>
    <property type="match status" value="1"/>
</dbReference>
<dbReference type="GO" id="GO:0045719">
    <property type="term" value="P:negative regulation of glycogen biosynthetic process"/>
    <property type="evidence" value="ECO:0007669"/>
    <property type="project" value="TreeGrafter"/>
</dbReference>
<keyword evidence="7" id="KW-0808">Transferase</keyword>
<dbReference type="InterPro" id="IPR000719">
    <property type="entry name" value="Prot_kinase_dom"/>
</dbReference>
<dbReference type="GO" id="GO:0004674">
    <property type="term" value="F:protein serine/threonine kinase activity"/>
    <property type="evidence" value="ECO:0007669"/>
    <property type="project" value="UniProtKB-KW"/>
</dbReference>
<dbReference type="AlphaFoldDB" id="A0A9P7AJ56"/>
<evidence type="ECO:0000313" key="8">
    <source>
        <dbReference type="Proteomes" id="UP000719766"/>
    </source>
</evidence>
<evidence type="ECO:0000256" key="1">
    <source>
        <dbReference type="ARBA" id="ARBA00022741"/>
    </source>
</evidence>
<name>A0A9P7AJ56_9AGAM</name>